<dbReference type="NCBIfam" id="NF005300">
    <property type="entry name" value="PRK06828.1"/>
    <property type="match status" value="1"/>
</dbReference>
<dbReference type="EMBL" id="BMED01000001">
    <property type="protein sequence ID" value="GGC62453.1"/>
    <property type="molecule type" value="Genomic_DNA"/>
</dbReference>
<reference evidence="3" key="2">
    <citation type="submission" date="2020-09" db="EMBL/GenBank/DDBJ databases">
        <authorList>
            <person name="Sun Q."/>
            <person name="Zhou Y."/>
        </authorList>
    </citation>
    <scope>NUCLEOTIDE SEQUENCE</scope>
    <source>
        <strain evidence="3">CGMCC 1.10998</strain>
    </source>
</reference>
<evidence type="ECO:0000313" key="4">
    <source>
        <dbReference type="Proteomes" id="UP000637423"/>
    </source>
</evidence>
<dbReference type="RefSeq" id="WP_188564545.1">
    <property type="nucleotide sequence ID" value="NZ_BMED01000001.1"/>
</dbReference>
<dbReference type="NCBIfam" id="NF006006">
    <property type="entry name" value="PRK08137.1"/>
    <property type="match status" value="1"/>
</dbReference>
<accession>A0A916U8Z8</accession>
<evidence type="ECO:0000313" key="3">
    <source>
        <dbReference type="EMBL" id="GGC62453.1"/>
    </source>
</evidence>
<dbReference type="InterPro" id="IPR006311">
    <property type="entry name" value="TAT_signal"/>
</dbReference>
<evidence type="ECO:0000256" key="1">
    <source>
        <dbReference type="SAM" id="MobiDB-lite"/>
    </source>
</evidence>
<feature type="region of interest" description="Disordered" evidence="1">
    <location>
        <begin position="177"/>
        <end position="199"/>
    </location>
</feature>
<name>A0A916U8Z8_9BURK</name>
<dbReference type="NCBIfam" id="TIGR01409">
    <property type="entry name" value="TAT_signal_seq"/>
    <property type="match status" value="1"/>
</dbReference>
<proteinExistence type="predicted"/>
<dbReference type="Pfam" id="PF01425">
    <property type="entry name" value="Amidase"/>
    <property type="match status" value="1"/>
</dbReference>
<sequence>MDRRDFMKLGAIAGAAGAGGVVAGEALAMPVNAAEAAKAASIVEASVSDLQAAMSAGKLTSKALVTQYLARIKSIDRAGPHINSIIELNPDALSIADALDKERKAKGPRGPLHGIPVLLKDNIATADKMQTTAGSLALVGAKAPRDAFLVSRLREAGAVILGKTNLSEWANIRSTRSTSGWSARGGQTKNPYALDRNTSGSSSGSGAAIAASLAAIAVGTETDGSITSPASICGLVGIKPTLGLVSRDGIIPIAHSQDTAGPMTRTVTDAALMLTAMAGVDQRDAATAGSSGKAADYSKFLDADGLKGARIGVARNAMGGNLRLQPAVDAALEVMKAKGAILIDVEVPNMNKYGDSELEVLLYELKADLNRYLAEFGTGAPVQTLKDVIAFNEKHRDKEMPYFDQELFIRAEAKGGLDSKEYLDALANNHKYSRAEGLDKVIADNKLDALFALTGGPAWLTDYVNGDHSGDGFSSPAAVAGYPHITVPAGFVAGLPVGVSFVAGAYAEATLIKLAYAFEQATRHRRAPAFKARADVGSQL</sequence>
<dbReference type="InterPro" id="IPR019546">
    <property type="entry name" value="TAT_signal_bac_arc"/>
</dbReference>
<organism evidence="3 4">
    <name type="scientific">Undibacterium terreum</name>
    <dbReference type="NCBI Taxonomy" id="1224302"/>
    <lineage>
        <taxon>Bacteria</taxon>
        <taxon>Pseudomonadati</taxon>
        <taxon>Pseudomonadota</taxon>
        <taxon>Betaproteobacteria</taxon>
        <taxon>Burkholderiales</taxon>
        <taxon>Oxalobacteraceae</taxon>
        <taxon>Undibacterium</taxon>
    </lineage>
</organism>
<keyword evidence="4" id="KW-1185">Reference proteome</keyword>
<dbReference type="PANTHER" id="PTHR42678:SF34">
    <property type="entry name" value="OS04G0183300 PROTEIN"/>
    <property type="match status" value="1"/>
</dbReference>
<dbReference type="PANTHER" id="PTHR42678">
    <property type="entry name" value="AMIDASE"/>
    <property type="match status" value="1"/>
</dbReference>
<dbReference type="Gene3D" id="3.90.1300.10">
    <property type="entry name" value="Amidase signature (AS) domain"/>
    <property type="match status" value="1"/>
</dbReference>
<protein>
    <submittedName>
        <fullName evidence="3">Amidase</fullName>
    </submittedName>
</protein>
<feature type="compositionally biased region" description="Polar residues" evidence="1">
    <location>
        <begin position="177"/>
        <end position="190"/>
    </location>
</feature>
<dbReference type="InterPro" id="IPR023631">
    <property type="entry name" value="Amidase_dom"/>
</dbReference>
<dbReference type="SUPFAM" id="SSF75304">
    <property type="entry name" value="Amidase signature (AS) enzymes"/>
    <property type="match status" value="1"/>
</dbReference>
<dbReference type="Proteomes" id="UP000637423">
    <property type="component" value="Unassembled WGS sequence"/>
</dbReference>
<dbReference type="PROSITE" id="PS51318">
    <property type="entry name" value="TAT"/>
    <property type="match status" value="1"/>
</dbReference>
<gene>
    <name evidence="3" type="ORF">GCM10011396_06700</name>
</gene>
<feature type="domain" description="Amidase" evidence="2">
    <location>
        <begin position="64"/>
        <end position="511"/>
    </location>
</feature>
<dbReference type="AlphaFoldDB" id="A0A916U8Z8"/>
<dbReference type="InterPro" id="IPR036928">
    <property type="entry name" value="AS_sf"/>
</dbReference>
<evidence type="ECO:0000259" key="2">
    <source>
        <dbReference type="Pfam" id="PF01425"/>
    </source>
</evidence>
<reference evidence="3" key="1">
    <citation type="journal article" date="2014" name="Int. J. Syst. Evol. Microbiol.">
        <title>Complete genome sequence of Corynebacterium casei LMG S-19264T (=DSM 44701T), isolated from a smear-ripened cheese.</title>
        <authorList>
            <consortium name="US DOE Joint Genome Institute (JGI-PGF)"/>
            <person name="Walter F."/>
            <person name="Albersmeier A."/>
            <person name="Kalinowski J."/>
            <person name="Ruckert C."/>
        </authorList>
    </citation>
    <scope>NUCLEOTIDE SEQUENCE</scope>
    <source>
        <strain evidence="3">CGMCC 1.10998</strain>
    </source>
</reference>
<comment type="caution">
    <text evidence="3">The sequence shown here is derived from an EMBL/GenBank/DDBJ whole genome shotgun (WGS) entry which is preliminary data.</text>
</comment>